<dbReference type="EMBL" id="LM997413">
    <property type="protein sequence ID" value="CEA01705.1"/>
    <property type="molecule type" value="Genomic_DNA"/>
</dbReference>
<reference evidence="2" key="1">
    <citation type="submission" date="2014-07" db="EMBL/GenBank/DDBJ databases">
        <authorList>
            <person name="Urmite Genomes Urmite Genomes"/>
        </authorList>
    </citation>
    <scope>NUCLEOTIDE SEQUENCE</scope>
    <source>
        <strain evidence="2">12M76_air</strain>
    </source>
</reference>
<evidence type="ECO:0000313" key="2">
    <source>
        <dbReference type="EMBL" id="CEA01705.1"/>
    </source>
</evidence>
<dbReference type="OrthoDB" id="9813770at2"/>
<name>A0A078M613_9PSED</name>
<dbReference type="RefSeq" id="WP_044498179.1">
    <property type="nucleotide sequence ID" value="NZ_LK391969.1"/>
</dbReference>
<dbReference type="GO" id="GO:0016491">
    <property type="term" value="F:oxidoreductase activity"/>
    <property type="evidence" value="ECO:0007669"/>
    <property type="project" value="InterPro"/>
</dbReference>
<dbReference type="PATRIC" id="fig|1461581.3.peg.498"/>
<proteinExistence type="predicted"/>
<dbReference type="CDD" id="cd03025">
    <property type="entry name" value="DsbA_FrnE_like"/>
    <property type="match status" value="1"/>
</dbReference>
<accession>A0A078M613</accession>
<dbReference type="Gene3D" id="1.10.472.60">
    <property type="entry name" value="putative protein disulfide isomerase domain"/>
    <property type="match status" value="1"/>
</dbReference>
<dbReference type="EMBL" id="LK391969">
    <property type="protein sequence ID" value="CEF25599.1"/>
    <property type="molecule type" value="Genomic_DNA"/>
</dbReference>
<dbReference type="PANTHER" id="PTHR13887">
    <property type="entry name" value="GLUTATHIONE S-TRANSFERASE KAPPA"/>
    <property type="match status" value="1"/>
</dbReference>
<dbReference type="InterPro" id="IPR036249">
    <property type="entry name" value="Thioredoxin-like_sf"/>
</dbReference>
<evidence type="ECO:0000259" key="1">
    <source>
        <dbReference type="Pfam" id="PF01323"/>
    </source>
</evidence>
<dbReference type="InterPro" id="IPR001853">
    <property type="entry name" value="DSBA-like_thioredoxin_dom"/>
</dbReference>
<dbReference type="Gene3D" id="3.40.30.10">
    <property type="entry name" value="Glutaredoxin"/>
    <property type="match status" value="1"/>
</dbReference>
<gene>
    <name evidence="2" type="ORF">BN1049_00506</name>
</gene>
<feature type="domain" description="DSBA-like thioredoxin" evidence="1">
    <location>
        <begin position="7"/>
        <end position="199"/>
    </location>
</feature>
<protein>
    <submittedName>
        <fullName evidence="2">Thioredoxin</fullName>
    </submittedName>
</protein>
<sequence>MSQRLIYVMDPMCSWCWGFAPVVDAIGQAFPGLPLHLVAGGLRPGVTDPLQDSTRRALAEHWSAVGEVSGQPLLTPDALPAGFIYNTEPACRALVVARQLDAARAWPLVRLVQEAFYTQAMDVTQGSALLNLAERVGFAREAFQAAFVSAAAHAEVAGDFAWAGGLGISGFPTLLAERNGMLALLCNGYQPVDRVVSLLARWVAAGETTGGAESA</sequence>
<dbReference type="SUPFAM" id="SSF52833">
    <property type="entry name" value="Thioredoxin-like"/>
    <property type="match status" value="1"/>
</dbReference>
<dbReference type="AlphaFoldDB" id="A0A078M613"/>
<dbReference type="Pfam" id="PF01323">
    <property type="entry name" value="DSBA"/>
    <property type="match status" value="1"/>
</dbReference>
<dbReference type="PANTHER" id="PTHR13887:SF54">
    <property type="entry name" value="DSBA FAMILY PROTEIN"/>
    <property type="match status" value="1"/>
</dbReference>
<organism evidence="2">
    <name type="scientific">Pseudomonas saudimassiliensis</name>
    <dbReference type="NCBI Taxonomy" id="1461581"/>
    <lineage>
        <taxon>Bacteria</taxon>
        <taxon>Pseudomonadati</taxon>
        <taxon>Pseudomonadota</taxon>
        <taxon>Gammaproteobacteria</taxon>
        <taxon>Pseudomonadales</taxon>
        <taxon>Pseudomonadaceae</taxon>
        <taxon>Pseudomonas</taxon>
    </lineage>
</organism>